<sequence length="52" mass="6039">WQWQPDLDEGSFEGFYLRLATLAGQVTYQSKPGYSRDFIFGGSSLCFWLRRG</sequence>
<accession>A0A392SC54</accession>
<dbReference type="Proteomes" id="UP000265520">
    <property type="component" value="Unassembled WGS sequence"/>
</dbReference>
<comment type="caution">
    <text evidence="1">The sequence shown here is derived from an EMBL/GenBank/DDBJ whole genome shotgun (WGS) entry which is preliminary data.</text>
</comment>
<evidence type="ECO:0000313" key="2">
    <source>
        <dbReference type="Proteomes" id="UP000265520"/>
    </source>
</evidence>
<organism evidence="1 2">
    <name type="scientific">Trifolium medium</name>
    <dbReference type="NCBI Taxonomy" id="97028"/>
    <lineage>
        <taxon>Eukaryota</taxon>
        <taxon>Viridiplantae</taxon>
        <taxon>Streptophyta</taxon>
        <taxon>Embryophyta</taxon>
        <taxon>Tracheophyta</taxon>
        <taxon>Spermatophyta</taxon>
        <taxon>Magnoliopsida</taxon>
        <taxon>eudicotyledons</taxon>
        <taxon>Gunneridae</taxon>
        <taxon>Pentapetalae</taxon>
        <taxon>rosids</taxon>
        <taxon>fabids</taxon>
        <taxon>Fabales</taxon>
        <taxon>Fabaceae</taxon>
        <taxon>Papilionoideae</taxon>
        <taxon>50 kb inversion clade</taxon>
        <taxon>NPAAA clade</taxon>
        <taxon>Hologalegina</taxon>
        <taxon>IRL clade</taxon>
        <taxon>Trifolieae</taxon>
        <taxon>Trifolium</taxon>
    </lineage>
</organism>
<reference evidence="1 2" key="1">
    <citation type="journal article" date="2018" name="Front. Plant Sci.">
        <title>Red Clover (Trifolium pratense) and Zigzag Clover (T. medium) - A Picture of Genomic Similarities and Differences.</title>
        <authorList>
            <person name="Dluhosova J."/>
            <person name="Istvanek J."/>
            <person name="Nedelnik J."/>
            <person name="Repkova J."/>
        </authorList>
    </citation>
    <scope>NUCLEOTIDE SEQUENCE [LARGE SCALE GENOMIC DNA]</scope>
    <source>
        <strain evidence="2">cv. 10/8</strain>
        <tissue evidence="1">Leaf</tissue>
    </source>
</reference>
<name>A0A392SC54_9FABA</name>
<evidence type="ECO:0000313" key="1">
    <source>
        <dbReference type="EMBL" id="MCI46022.1"/>
    </source>
</evidence>
<feature type="non-terminal residue" evidence="1">
    <location>
        <position position="1"/>
    </location>
</feature>
<dbReference type="AlphaFoldDB" id="A0A392SC54"/>
<keyword evidence="2" id="KW-1185">Reference proteome</keyword>
<protein>
    <submittedName>
        <fullName evidence="1">Uncharacterized protein</fullName>
    </submittedName>
</protein>
<proteinExistence type="predicted"/>
<dbReference type="EMBL" id="LXQA010351831">
    <property type="protein sequence ID" value="MCI46022.1"/>
    <property type="molecule type" value="Genomic_DNA"/>
</dbReference>